<comment type="caution">
    <text evidence="2">The sequence shown here is derived from an EMBL/GenBank/DDBJ whole genome shotgun (WGS) entry which is preliminary data.</text>
</comment>
<feature type="region of interest" description="Disordered" evidence="1">
    <location>
        <begin position="1"/>
        <end position="96"/>
    </location>
</feature>
<gene>
    <name evidence="2" type="ORF">PF011_g10009</name>
</gene>
<evidence type="ECO:0000313" key="3">
    <source>
        <dbReference type="Proteomes" id="UP000460718"/>
    </source>
</evidence>
<dbReference type="EMBL" id="QXFW01000514">
    <property type="protein sequence ID" value="KAE9010030.1"/>
    <property type="molecule type" value="Genomic_DNA"/>
</dbReference>
<evidence type="ECO:0000256" key="1">
    <source>
        <dbReference type="SAM" id="MobiDB-lite"/>
    </source>
</evidence>
<proteinExistence type="predicted"/>
<reference evidence="2 3" key="1">
    <citation type="submission" date="2018-09" db="EMBL/GenBank/DDBJ databases">
        <title>Genomic investigation of the strawberry pathogen Phytophthora fragariae indicates pathogenicity is determined by transcriptional variation in three key races.</title>
        <authorList>
            <person name="Adams T.M."/>
            <person name="Armitage A.D."/>
            <person name="Sobczyk M.K."/>
            <person name="Bates H.J."/>
            <person name="Dunwell J.M."/>
            <person name="Nellist C.F."/>
            <person name="Harrison R.J."/>
        </authorList>
    </citation>
    <scope>NUCLEOTIDE SEQUENCE [LARGE SCALE GENOMIC DNA]</scope>
    <source>
        <strain evidence="2 3">SCRP245</strain>
    </source>
</reference>
<feature type="compositionally biased region" description="Polar residues" evidence="1">
    <location>
        <begin position="85"/>
        <end position="96"/>
    </location>
</feature>
<accession>A0A6A3KSL4</accession>
<dbReference type="AlphaFoldDB" id="A0A6A3KSL4"/>
<organism evidence="2 3">
    <name type="scientific">Phytophthora fragariae</name>
    <dbReference type="NCBI Taxonomy" id="53985"/>
    <lineage>
        <taxon>Eukaryota</taxon>
        <taxon>Sar</taxon>
        <taxon>Stramenopiles</taxon>
        <taxon>Oomycota</taxon>
        <taxon>Peronosporomycetes</taxon>
        <taxon>Peronosporales</taxon>
        <taxon>Peronosporaceae</taxon>
        <taxon>Phytophthora</taxon>
    </lineage>
</organism>
<dbReference type="Proteomes" id="UP000460718">
    <property type="component" value="Unassembled WGS sequence"/>
</dbReference>
<protein>
    <submittedName>
        <fullName evidence="2">Uncharacterized protein</fullName>
    </submittedName>
</protein>
<name>A0A6A3KSL4_9STRA</name>
<evidence type="ECO:0000313" key="2">
    <source>
        <dbReference type="EMBL" id="KAE9010030.1"/>
    </source>
</evidence>
<sequence length="96" mass="10095">MEDAGNWATTKPGVQGIQDALHGHRRHGDKPDSTGYSDDDDSNHGDPNSVDIEAVESSAADDGNHGDPNSVDTEAVESSDDQAYHASQSGETSSDR</sequence>